<dbReference type="InterPro" id="IPR036873">
    <property type="entry name" value="Rhodanese-like_dom_sf"/>
</dbReference>
<dbReference type="Gene3D" id="3.90.190.10">
    <property type="entry name" value="Protein tyrosine phosphatase superfamily"/>
    <property type="match status" value="2"/>
</dbReference>
<feature type="compositionally biased region" description="Polar residues" evidence="3">
    <location>
        <begin position="960"/>
        <end position="980"/>
    </location>
</feature>
<protein>
    <recommendedName>
        <fullName evidence="2">protein-tyrosine-phosphatase</fullName>
        <ecNumber evidence="2">3.1.3.48</ecNumber>
    </recommendedName>
</protein>
<evidence type="ECO:0000256" key="3">
    <source>
        <dbReference type="SAM" id="MobiDB-lite"/>
    </source>
</evidence>
<gene>
    <name evidence="7" type="ORF">D9613_002003</name>
</gene>
<proteinExistence type="inferred from homology"/>
<dbReference type="InterPro" id="IPR029021">
    <property type="entry name" value="Prot-tyrosine_phosphatase-like"/>
</dbReference>
<feature type="region of interest" description="Disordered" evidence="3">
    <location>
        <begin position="1170"/>
        <end position="1248"/>
    </location>
</feature>
<dbReference type="InterPro" id="IPR003595">
    <property type="entry name" value="Tyr_Pase_cat"/>
</dbReference>
<dbReference type="EC" id="3.1.3.48" evidence="2"/>
<name>A0A8H4R7P5_9AGAR</name>
<feature type="compositionally biased region" description="Low complexity" evidence="3">
    <location>
        <begin position="1137"/>
        <end position="1152"/>
    </location>
</feature>
<feature type="compositionally biased region" description="Acidic residues" evidence="3">
    <location>
        <begin position="331"/>
        <end position="342"/>
    </location>
</feature>
<dbReference type="InterPro" id="IPR016130">
    <property type="entry name" value="Tyr_Pase_AS"/>
</dbReference>
<feature type="region of interest" description="Disordered" evidence="3">
    <location>
        <begin position="183"/>
        <end position="208"/>
    </location>
</feature>
<feature type="domain" description="Rhodanese" evidence="6">
    <location>
        <begin position="70"/>
        <end position="186"/>
    </location>
</feature>
<dbReference type="SMART" id="SM00194">
    <property type="entry name" value="PTPc"/>
    <property type="match status" value="1"/>
</dbReference>
<evidence type="ECO:0000256" key="2">
    <source>
        <dbReference type="ARBA" id="ARBA00013064"/>
    </source>
</evidence>
<feature type="domain" description="Tyrosine specific protein phosphatases" evidence="5">
    <location>
        <begin position="649"/>
        <end position="673"/>
    </location>
</feature>
<dbReference type="GO" id="GO:0004725">
    <property type="term" value="F:protein tyrosine phosphatase activity"/>
    <property type="evidence" value="ECO:0007669"/>
    <property type="project" value="UniProtKB-EC"/>
</dbReference>
<feature type="region of interest" description="Disordered" evidence="3">
    <location>
        <begin position="313"/>
        <end position="342"/>
    </location>
</feature>
<feature type="compositionally biased region" description="Polar residues" evidence="3">
    <location>
        <begin position="1228"/>
        <end position="1240"/>
    </location>
</feature>
<feature type="region of interest" description="Disordered" evidence="3">
    <location>
        <begin position="931"/>
        <end position="1007"/>
    </location>
</feature>
<organism evidence="7 8">
    <name type="scientific">Agrocybe pediades</name>
    <dbReference type="NCBI Taxonomy" id="84607"/>
    <lineage>
        <taxon>Eukaryota</taxon>
        <taxon>Fungi</taxon>
        <taxon>Dikarya</taxon>
        <taxon>Basidiomycota</taxon>
        <taxon>Agaricomycotina</taxon>
        <taxon>Agaricomycetes</taxon>
        <taxon>Agaricomycetidae</taxon>
        <taxon>Agaricales</taxon>
        <taxon>Agaricineae</taxon>
        <taxon>Strophariaceae</taxon>
        <taxon>Agrocybe</taxon>
    </lineage>
</organism>
<evidence type="ECO:0000259" key="5">
    <source>
        <dbReference type="PROSITE" id="PS50056"/>
    </source>
</evidence>
<feature type="compositionally biased region" description="Basic residues" evidence="3">
    <location>
        <begin position="543"/>
        <end position="552"/>
    </location>
</feature>
<evidence type="ECO:0000259" key="4">
    <source>
        <dbReference type="PROSITE" id="PS50055"/>
    </source>
</evidence>
<comment type="caution">
    <text evidence="7">The sequence shown here is derived from an EMBL/GenBank/DDBJ whole genome shotgun (WGS) entry which is preliminary data.</text>
</comment>
<dbReference type="InterPro" id="IPR000242">
    <property type="entry name" value="PTP_cat"/>
</dbReference>
<dbReference type="PROSITE" id="PS50206">
    <property type="entry name" value="RHODANESE_3"/>
    <property type="match status" value="1"/>
</dbReference>
<dbReference type="PRINTS" id="PR00700">
    <property type="entry name" value="PRTYPHPHTASE"/>
</dbReference>
<dbReference type="Pfam" id="PF00581">
    <property type="entry name" value="Rhodanese"/>
    <property type="match status" value="1"/>
</dbReference>
<evidence type="ECO:0000259" key="6">
    <source>
        <dbReference type="PROSITE" id="PS50206"/>
    </source>
</evidence>
<dbReference type="Pfam" id="PF00102">
    <property type="entry name" value="Y_phosphatase"/>
    <property type="match status" value="2"/>
</dbReference>
<reference evidence="7 8" key="1">
    <citation type="submission" date="2019-12" db="EMBL/GenBank/DDBJ databases">
        <authorList>
            <person name="Floudas D."/>
            <person name="Bentzer J."/>
            <person name="Ahren D."/>
            <person name="Johansson T."/>
            <person name="Persson P."/>
            <person name="Tunlid A."/>
        </authorList>
    </citation>
    <scope>NUCLEOTIDE SEQUENCE [LARGE SCALE GENOMIC DNA]</scope>
    <source>
        <strain evidence="7 8">CBS 102.39</strain>
    </source>
</reference>
<dbReference type="SMART" id="SM00404">
    <property type="entry name" value="PTPc_motif"/>
    <property type="match status" value="1"/>
</dbReference>
<evidence type="ECO:0000256" key="1">
    <source>
        <dbReference type="ARBA" id="ARBA00009649"/>
    </source>
</evidence>
<feature type="compositionally biased region" description="Polar residues" evidence="3">
    <location>
        <begin position="243"/>
        <end position="263"/>
    </location>
</feature>
<dbReference type="AlphaFoldDB" id="A0A8H4R7P5"/>
<feature type="compositionally biased region" description="Basic and acidic residues" evidence="3">
    <location>
        <begin position="1207"/>
        <end position="1220"/>
    </location>
</feature>
<dbReference type="PANTHER" id="PTHR19134:SF561">
    <property type="entry name" value="PROTEIN TYROSINE PHOSPHATASE 36E, ISOFORM A"/>
    <property type="match status" value="1"/>
</dbReference>
<keyword evidence="8" id="KW-1185">Reference proteome</keyword>
<feature type="compositionally biased region" description="Low complexity" evidence="3">
    <location>
        <begin position="931"/>
        <end position="940"/>
    </location>
</feature>
<dbReference type="InterPro" id="IPR001763">
    <property type="entry name" value="Rhodanese-like_dom"/>
</dbReference>
<feature type="compositionally biased region" description="Low complexity" evidence="3">
    <location>
        <begin position="802"/>
        <end position="824"/>
    </location>
</feature>
<feature type="region of interest" description="Disordered" evidence="3">
    <location>
        <begin position="224"/>
        <end position="263"/>
    </location>
</feature>
<dbReference type="PANTHER" id="PTHR19134">
    <property type="entry name" value="RECEPTOR-TYPE TYROSINE-PROTEIN PHOSPHATASE"/>
    <property type="match status" value="1"/>
</dbReference>
<dbReference type="SUPFAM" id="SSF52821">
    <property type="entry name" value="Rhodanese/Cell cycle control phosphatase"/>
    <property type="match status" value="1"/>
</dbReference>
<comment type="similarity">
    <text evidence="1">Belongs to the protein-tyrosine phosphatase family. Non-receptor class subfamily.</text>
</comment>
<dbReference type="InterPro" id="IPR050348">
    <property type="entry name" value="Protein-Tyr_Phosphatase"/>
</dbReference>
<dbReference type="PROSITE" id="PS00383">
    <property type="entry name" value="TYR_PHOSPHATASE_1"/>
    <property type="match status" value="1"/>
</dbReference>
<feature type="domain" description="Tyrosine-protein phosphatase" evidence="4">
    <location>
        <begin position="401"/>
        <end position="685"/>
    </location>
</feature>
<feature type="compositionally biased region" description="Basic and acidic residues" evidence="3">
    <location>
        <begin position="723"/>
        <end position="735"/>
    </location>
</feature>
<evidence type="ECO:0000313" key="7">
    <source>
        <dbReference type="EMBL" id="KAF4623212.1"/>
    </source>
</evidence>
<feature type="region of interest" description="Disordered" evidence="3">
    <location>
        <begin position="502"/>
        <end position="552"/>
    </location>
</feature>
<dbReference type="EMBL" id="JAACJL010000001">
    <property type="protein sequence ID" value="KAF4623212.1"/>
    <property type="molecule type" value="Genomic_DNA"/>
</dbReference>
<dbReference type="PROSITE" id="PS50056">
    <property type="entry name" value="TYR_PHOSPHATASE_2"/>
    <property type="match status" value="1"/>
</dbReference>
<feature type="region of interest" description="Disordered" evidence="3">
    <location>
        <begin position="1027"/>
        <end position="1060"/>
    </location>
</feature>
<sequence>MTSCTNVELREKEDHLFFAQTMDDAHNQKFAEAIANRFSNSPILPIPPSSQMQDNSFPPLDTAHLNAWLDDPATLVVDIRPHAAFSSARIPHAISLSVPSTLLKRPLFSLQRLSAMLPSLSARNRFSSWSSASRILVYDADSAFVGESSNIAGLLRKFKNDGFTGDLAWLKGGFQAAWRDCRNLVDTSPPSPDNEGDEEEDDQSKSSVLRTRQLPMAAFSLSSTTVHNSPHFNSAAAPPPQNPSKNQMSLPRPTSNSITANSHSAFNPFFDTIRQNTELSHGITERITLRLPRRVRRRIPELPFPWLQDIARKAASAPHEHHHTSESSSSESEDDDGVNPADVEEGKEALAMQFFKIELSEQRRLMGIMEHHSKESGQFVAHATATSFPYSITAGVEKGAKNRYRHIWPFEHARVRLHQKRETDDDYINASYIQPLGTNKRYIATQGPLPATFTDFWTLCWEQNVHVIVMLTREVEGAMVKCGAYWTDTDFGPLRLRLVSTEGLPPPDEHPATAGYFNDHSSLSNHSSRPPPRRFPHSAGSQRHYRHHHYHTRRSETVKRVFELTHTGYPEAKPRQIIHLQYLEWPDMNVPDDPRGVLGLVKQVEDAANEAAANDQCAYPKKNRRQGDIQAVSMNQIDEKTGIAKHALGTQPVLLHCSAGVGRTGGFIAVDAVLDAIRREIRSNISGNKSIATPEQADMDVDTNEAEQSSIPTIALPLSSGFRNEDNPGTDKLEKTSSSLSGGSGLVVHVPLATPMQVDEPPENKAGLSGMASGTKRWAENVRDETDGNGGVSSGQKERTRVSSASSGFFSMPGSSSVGSSSEAANNGSYYYNSSSSFGTSVSGTSSSYVKANFPTTSIPAASANVLSTTSMKDTASELLQAVLNSQQNAARHRMRTISAPAAHMAPLGSPAIRGRFARFDGASRSSLSLSLADSSTSNAQNEDNSRNTRRLAKPPTLSFDFSNTSPFKQPSTKASNPGALSSDGEPPSRSQSPSADESNYPQPVQRSDNLLLDHPALLPVNSSVVAERSSSPATGAVQAKSFDYKEPRRLHEDKTPPPLSSFDDPIWEVVQDMREQRMSLCQSLRQYVFVHAAIIEGSLMVLDEEKEIAEGLKPRALNDNQSGSSPTTAMSDDAVSSSQSQSRSPSSASQSKGYTYPYSSQEVAAAASSSSLSIGKRGASPTELTKEDVEGELMLSKRPSIKRKQRSGEDMTKAEEHARYHPVPLRVSSSVLHSGNVSAPSARAMPP</sequence>
<feature type="compositionally biased region" description="Basic and acidic residues" evidence="3">
    <location>
        <begin position="1043"/>
        <end position="1056"/>
    </location>
</feature>
<feature type="region of interest" description="Disordered" evidence="3">
    <location>
        <begin position="779"/>
        <end position="824"/>
    </location>
</feature>
<feature type="region of interest" description="Disordered" evidence="3">
    <location>
        <begin position="1113"/>
        <end position="1155"/>
    </location>
</feature>
<evidence type="ECO:0000313" key="8">
    <source>
        <dbReference type="Proteomes" id="UP000521872"/>
    </source>
</evidence>
<feature type="region of interest" description="Disordered" evidence="3">
    <location>
        <begin position="717"/>
        <end position="741"/>
    </location>
</feature>
<dbReference type="Proteomes" id="UP000521872">
    <property type="component" value="Unassembled WGS sequence"/>
</dbReference>
<feature type="compositionally biased region" description="Polar residues" evidence="3">
    <location>
        <begin position="1119"/>
        <end position="1131"/>
    </location>
</feature>
<feature type="compositionally biased region" description="Polar residues" evidence="3">
    <location>
        <begin position="989"/>
        <end position="1007"/>
    </location>
</feature>
<dbReference type="PROSITE" id="PS50055">
    <property type="entry name" value="TYR_PHOSPHATASE_PTP"/>
    <property type="match status" value="1"/>
</dbReference>
<dbReference type="InterPro" id="IPR000387">
    <property type="entry name" value="Tyr_Pase_dom"/>
</dbReference>
<dbReference type="Gene3D" id="3.40.250.10">
    <property type="entry name" value="Rhodanese-like domain"/>
    <property type="match status" value="1"/>
</dbReference>
<accession>A0A8H4R7P5</accession>
<dbReference type="SUPFAM" id="SSF52799">
    <property type="entry name" value="(Phosphotyrosine protein) phosphatases II"/>
    <property type="match status" value="1"/>
</dbReference>
<feature type="compositionally biased region" description="Low complexity" evidence="3">
    <location>
        <begin position="1170"/>
        <end position="1181"/>
    </location>
</feature>